<organism evidence="2 3">
    <name type="scientific">Polyangium fumosum</name>
    <dbReference type="NCBI Taxonomy" id="889272"/>
    <lineage>
        <taxon>Bacteria</taxon>
        <taxon>Pseudomonadati</taxon>
        <taxon>Myxococcota</taxon>
        <taxon>Polyangia</taxon>
        <taxon>Polyangiales</taxon>
        <taxon>Polyangiaceae</taxon>
        <taxon>Polyangium</taxon>
    </lineage>
</organism>
<keyword evidence="3" id="KW-1185">Reference proteome</keyword>
<comment type="caution">
    <text evidence="2">The sequence shown here is derived from an EMBL/GenBank/DDBJ whole genome shotgun (WGS) entry which is preliminary data.</text>
</comment>
<dbReference type="Proteomes" id="UP000309215">
    <property type="component" value="Unassembled WGS sequence"/>
</dbReference>
<protein>
    <submittedName>
        <fullName evidence="2">Uncharacterized protein</fullName>
    </submittedName>
</protein>
<evidence type="ECO:0000313" key="2">
    <source>
        <dbReference type="EMBL" id="TKC98148.1"/>
    </source>
</evidence>
<gene>
    <name evidence="2" type="ORF">E8A74_42225</name>
</gene>
<evidence type="ECO:0000313" key="3">
    <source>
        <dbReference type="Proteomes" id="UP000309215"/>
    </source>
</evidence>
<sequence>MRYKEAFGCEWDLTPWGARWPDVLAEARAADRQYAEGMEVLRDLQRVLHRVLDHAHRCGIDPKIKLPFDVMVGHTMADVGVADVVMNGGDALLALLKRVDEAITLLDLPPAQYVQHIRTIPDNPIDPLIEVLTSTPVDPIRWDAMRRLTANATRQLREVQFRSVSGSESVSIVGPGLIGAPPRSIEGASWRRAYLVELLDSYPLRPAVAPEGMVAPTDGDIALVSLLSGALEEMFESREKSVGGHGVAAVLAAERKAIALARRRRGPSSKFLHEHGMTVQDVFRLRGWTEESGKKVAAGRRTRGEVKGTKVKRKQ</sequence>
<evidence type="ECO:0000256" key="1">
    <source>
        <dbReference type="SAM" id="MobiDB-lite"/>
    </source>
</evidence>
<proteinExistence type="predicted"/>
<accession>A0A4U1IUP1</accession>
<reference evidence="2 3" key="1">
    <citation type="submission" date="2019-04" db="EMBL/GenBank/DDBJ databases">
        <authorList>
            <person name="Li Y."/>
            <person name="Wang J."/>
        </authorList>
    </citation>
    <scope>NUCLEOTIDE SEQUENCE [LARGE SCALE GENOMIC DNA]</scope>
    <source>
        <strain evidence="2 3">DSM 14668</strain>
    </source>
</reference>
<dbReference type="EMBL" id="SSMQ01000073">
    <property type="protein sequence ID" value="TKC98148.1"/>
    <property type="molecule type" value="Genomic_DNA"/>
</dbReference>
<name>A0A4U1IUP1_9BACT</name>
<feature type="region of interest" description="Disordered" evidence="1">
    <location>
        <begin position="293"/>
        <end position="315"/>
    </location>
</feature>
<dbReference type="AlphaFoldDB" id="A0A4U1IUP1"/>
<dbReference type="RefSeq" id="WP_136934811.1">
    <property type="nucleotide sequence ID" value="NZ_SSMQ01000073.1"/>
</dbReference>